<name>A0ABT6H4G6_9BACI</name>
<protein>
    <submittedName>
        <fullName evidence="2">2-isopropylmalate synthase</fullName>
    </submittedName>
</protein>
<gene>
    <name evidence="2" type="ORF">P6P90_06975</name>
</gene>
<dbReference type="RefSeq" id="WP_278018632.1">
    <property type="nucleotide sequence ID" value="NZ_JARRRY010000027.1"/>
</dbReference>
<evidence type="ECO:0000313" key="3">
    <source>
        <dbReference type="Proteomes" id="UP001218246"/>
    </source>
</evidence>
<feature type="transmembrane region" description="Helical" evidence="1">
    <location>
        <begin position="35"/>
        <end position="54"/>
    </location>
</feature>
<sequence>MDYTDESHQEEYAAEISPGYRQDIRKEESPRLSPLLMGAVVFGIIFIVLLISYLQ</sequence>
<reference evidence="2 3" key="1">
    <citation type="submission" date="2023-04" db="EMBL/GenBank/DDBJ databases">
        <title>Ectobacillus antri isolated from activated sludge.</title>
        <authorList>
            <person name="Yan P."/>
            <person name="Liu X."/>
        </authorList>
    </citation>
    <scope>NUCLEOTIDE SEQUENCE [LARGE SCALE GENOMIC DNA]</scope>
    <source>
        <strain evidence="2 3">C18H</strain>
    </source>
</reference>
<evidence type="ECO:0000313" key="2">
    <source>
        <dbReference type="EMBL" id="MDG5753713.1"/>
    </source>
</evidence>
<keyword evidence="3" id="KW-1185">Reference proteome</keyword>
<keyword evidence="1" id="KW-1133">Transmembrane helix</keyword>
<proteinExistence type="predicted"/>
<keyword evidence="1" id="KW-0472">Membrane</keyword>
<accession>A0ABT6H4G6</accession>
<comment type="caution">
    <text evidence="2">The sequence shown here is derived from an EMBL/GenBank/DDBJ whole genome shotgun (WGS) entry which is preliminary data.</text>
</comment>
<organism evidence="2 3">
    <name type="scientific">Ectobacillus antri</name>
    <dbReference type="NCBI Taxonomy" id="2486280"/>
    <lineage>
        <taxon>Bacteria</taxon>
        <taxon>Bacillati</taxon>
        <taxon>Bacillota</taxon>
        <taxon>Bacilli</taxon>
        <taxon>Bacillales</taxon>
        <taxon>Bacillaceae</taxon>
        <taxon>Ectobacillus</taxon>
    </lineage>
</organism>
<keyword evidence="1" id="KW-0812">Transmembrane</keyword>
<dbReference type="EMBL" id="JARULN010000004">
    <property type="protein sequence ID" value="MDG5753713.1"/>
    <property type="molecule type" value="Genomic_DNA"/>
</dbReference>
<dbReference type="Proteomes" id="UP001218246">
    <property type="component" value="Unassembled WGS sequence"/>
</dbReference>
<evidence type="ECO:0000256" key="1">
    <source>
        <dbReference type="SAM" id="Phobius"/>
    </source>
</evidence>